<accession>A0A5B8J0I2</accession>
<name>A0A5B8J0I2_9RHOB</name>
<dbReference type="Gene3D" id="3.40.50.410">
    <property type="entry name" value="von Willebrand factor, type A domain"/>
    <property type="match status" value="1"/>
</dbReference>
<dbReference type="OrthoDB" id="9783818at2"/>
<dbReference type="KEGG" id="lit:FPZ52_11715"/>
<evidence type="ECO:0000313" key="3">
    <source>
        <dbReference type="Proteomes" id="UP000318483"/>
    </source>
</evidence>
<sequence>MPHRHLPIVVICCECQRRRRNGCVRRVELDVGQIDGTAKVEIEREAMGNLIGGVGADTQVGLMAYGHRREGDCGDIETILSAGPLDSETFLERVNGITPTGKTPLTDAVEQAAEALSFRNNPATVILISDGLESCERDPCALAETLERAGVDFTAHVVCFGLGGNENTASLACIADAIGGRFLVAANAQELGAAFSEVGVAVAEPAPQPEAEPTPVSDVALSAAERVIQGSAFTIGWSPLAREPRDLITVVPVGADEPDTGNFIRAQDESEGELIAPADPGLYELRYVLEEGPRVLATAQVEVTEPVVTISAPDQTRSGEEISVGWSAGIHPRDYIVMVPAGSPDDENANFRRVGEAGEMRLAAPEDPGLYELRYVLAEGSRVLARSSVEVLPAGAQLSTGATLILPESAAPGSEIDVAWEGEPAEGDLRLAVARADQAIFTWISAISIDGPPPVPVQMPQQPGEYELRLLDIGNQKVLSRAPVLVE</sequence>
<dbReference type="SUPFAM" id="SSF53300">
    <property type="entry name" value="vWA-like"/>
    <property type="match status" value="1"/>
</dbReference>
<proteinExistence type="predicted"/>
<feature type="domain" description="VWFA" evidence="1">
    <location>
        <begin position="29"/>
        <end position="198"/>
    </location>
</feature>
<dbReference type="Pfam" id="PF13519">
    <property type="entry name" value="VWA_2"/>
    <property type="match status" value="1"/>
</dbReference>
<keyword evidence="3" id="KW-1185">Reference proteome</keyword>
<reference evidence="2 3" key="1">
    <citation type="submission" date="2019-07" db="EMBL/GenBank/DDBJ databases">
        <title>Litoreibacter alkalisoli sp. nov., isolated from saline-alkaline soil.</title>
        <authorList>
            <person name="Wang S."/>
            <person name="Xu L."/>
            <person name="Xing Y.-T."/>
            <person name="Sun J.-Q."/>
        </authorList>
    </citation>
    <scope>NUCLEOTIDE SEQUENCE [LARGE SCALE GENOMIC DNA]</scope>
    <source>
        <strain evidence="2 3">LN3S51</strain>
        <plasmid evidence="2 3">unnamed1</plasmid>
    </source>
</reference>
<evidence type="ECO:0000259" key="1">
    <source>
        <dbReference type="PROSITE" id="PS50234"/>
    </source>
</evidence>
<dbReference type="EMBL" id="CP042262">
    <property type="protein sequence ID" value="QDY70388.1"/>
    <property type="molecule type" value="Genomic_DNA"/>
</dbReference>
<organism evidence="2 3">
    <name type="scientific">Qingshengfaniella alkalisoli</name>
    <dbReference type="NCBI Taxonomy" id="2599296"/>
    <lineage>
        <taxon>Bacteria</taxon>
        <taxon>Pseudomonadati</taxon>
        <taxon>Pseudomonadota</taxon>
        <taxon>Alphaproteobacteria</taxon>
        <taxon>Rhodobacterales</taxon>
        <taxon>Paracoccaceae</taxon>
        <taxon>Qingshengfaniella</taxon>
    </lineage>
</organism>
<dbReference type="Proteomes" id="UP000318483">
    <property type="component" value="Plasmid unnamed1"/>
</dbReference>
<gene>
    <name evidence="2" type="ORF">FPZ52_11715</name>
</gene>
<dbReference type="InterPro" id="IPR002035">
    <property type="entry name" value="VWF_A"/>
</dbReference>
<keyword evidence="2" id="KW-0614">Plasmid</keyword>
<dbReference type="InterPro" id="IPR036465">
    <property type="entry name" value="vWFA_dom_sf"/>
</dbReference>
<geneLocation type="plasmid" evidence="2 3">
    <name>unnamed1</name>
</geneLocation>
<evidence type="ECO:0000313" key="2">
    <source>
        <dbReference type="EMBL" id="QDY70388.1"/>
    </source>
</evidence>
<dbReference type="AlphaFoldDB" id="A0A5B8J0I2"/>
<protein>
    <submittedName>
        <fullName evidence="2">VWA domain-containing protein</fullName>
    </submittedName>
</protein>
<dbReference type="PROSITE" id="PS50234">
    <property type="entry name" value="VWFA"/>
    <property type="match status" value="1"/>
</dbReference>